<keyword evidence="7" id="KW-0997">Cell inner membrane</keyword>
<dbReference type="InterPro" id="IPR011066">
    <property type="entry name" value="MscS_channel_C_sf"/>
</dbReference>
<evidence type="ECO:0000259" key="10">
    <source>
        <dbReference type="Pfam" id="PF21088"/>
    </source>
</evidence>
<dbReference type="InterPro" id="IPR049142">
    <property type="entry name" value="MS_channel_1st"/>
</dbReference>
<dbReference type="Gene3D" id="2.30.30.60">
    <property type="match status" value="1"/>
</dbReference>
<dbReference type="InterPro" id="IPR049278">
    <property type="entry name" value="MS_channel_C"/>
</dbReference>
<comment type="similarity">
    <text evidence="2 7">Belongs to the MscS (TC 1.A.23) family.</text>
</comment>
<evidence type="ECO:0000256" key="5">
    <source>
        <dbReference type="ARBA" id="ARBA00022989"/>
    </source>
</evidence>
<dbReference type="InterPro" id="IPR011014">
    <property type="entry name" value="MscS_channel_TM-2"/>
</dbReference>
<reference evidence="11" key="1">
    <citation type="journal article" date="2021" name="Arch. Microbiol.">
        <title>Methyloradius palustris gen. nov., sp. nov., a methanol-oxidizing bacterium isolated from snow.</title>
        <authorList>
            <person name="Miyadera T."/>
            <person name="Kojima H."/>
            <person name="Fukui M."/>
        </authorList>
    </citation>
    <scope>NUCLEOTIDE SEQUENCE</scope>
    <source>
        <strain evidence="11">Zm11</strain>
    </source>
</reference>
<evidence type="ECO:0000259" key="8">
    <source>
        <dbReference type="Pfam" id="PF00924"/>
    </source>
</evidence>
<proteinExistence type="inferred from homology"/>
<comment type="subcellular location">
    <subcellularLocation>
        <location evidence="7">Cell inner membrane</location>
        <topology evidence="7">Multi-pass membrane protein</topology>
    </subcellularLocation>
    <subcellularLocation>
        <location evidence="1">Cell membrane</location>
        <topology evidence="1">Multi-pass membrane protein</topology>
    </subcellularLocation>
</comment>
<comment type="caution">
    <text evidence="7">Lacks conserved residue(s) required for the propagation of feature annotation.</text>
</comment>
<keyword evidence="5 7" id="KW-1133">Transmembrane helix</keyword>
<dbReference type="InterPro" id="IPR008910">
    <property type="entry name" value="MSC_TM_helix"/>
</dbReference>
<evidence type="ECO:0000313" key="11">
    <source>
        <dbReference type="EMBL" id="BCM24538.1"/>
    </source>
</evidence>
<dbReference type="PANTHER" id="PTHR30221">
    <property type="entry name" value="SMALL-CONDUCTANCE MECHANOSENSITIVE CHANNEL"/>
    <property type="match status" value="1"/>
</dbReference>
<accession>A0A8D5K0A0</accession>
<dbReference type="AlphaFoldDB" id="A0A8D5K0A0"/>
<evidence type="ECO:0000256" key="7">
    <source>
        <dbReference type="RuleBase" id="RU369025"/>
    </source>
</evidence>
<sequence length="275" mass="29768">MNAQFGDLSHIQNTIFDLAITFGPKVLVAITIILVGVFAGGWVAKVVDGGLRKFNLDQPVRQLLVRIVRIFVLAIFVIMALQNLGVQLLPLIAGLGVAGAGIALAMQGVLSNIVAGLTIIFTKPFRVGEYISIVGEEGQVNNISIFTTVLSHADQSLVVIPNRKLVGEILHNYGNIRQLDIVVSVAYDTDLDTAVSVIKEILQNNPHTLKEPAPAVSVSLLAPSGINIAVKPWVNVPDYNLARGEINQEIVKTFHSKQIVIPFSQLDVRMLQVTE</sequence>
<keyword evidence="6 7" id="KW-0472">Membrane</keyword>
<dbReference type="InterPro" id="IPR023408">
    <property type="entry name" value="MscS_beta-dom_sf"/>
</dbReference>
<evidence type="ECO:0000313" key="12">
    <source>
        <dbReference type="Proteomes" id="UP000826722"/>
    </source>
</evidence>
<dbReference type="SUPFAM" id="SSF82861">
    <property type="entry name" value="Mechanosensitive channel protein MscS (YggB), transmembrane region"/>
    <property type="match status" value="1"/>
</dbReference>
<name>A0A8D5K0A0_9PROT</name>
<evidence type="ECO:0000256" key="3">
    <source>
        <dbReference type="ARBA" id="ARBA00022475"/>
    </source>
</evidence>
<evidence type="ECO:0000256" key="4">
    <source>
        <dbReference type="ARBA" id="ARBA00022692"/>
    </source>
</evidence>
<dbReference type="InterPro" id="IPR045275">
    <property type="entry name" value="MscS_archaea/bacteria_type"/>
</dbReference>
<dbReference type="Gene3D" id="3.30.70.100">
    <property type="match status" value="1"/>
</dbReference>
<feature type="domain" description="Mechanosensitive ion channel MscS C-terminal" evidence="9">
    <location>
        <begin position="180"/>
        <end position="260"/>
    </location>
</feature>
<evidence type="ECO:0000256" key="6">
    <source>
        <dbReference type="ARBA" id="ARBA00023136"/>
    </source>
</evidence>
<feature type="transmembrane region" description="Helical" evidence="7">
    <location>
        <begin position="63"/>
        <end position="82"/>
    </location>
</feature>
<comment type="subunit">
    <text evidence="7">Homoheptamer.</text>
</comment>
<keyword evidence="4 7" id="KW-0812">Transmembrane</keyword>
<dbReference type="Gene3D" id="1.10.287.1260">
    <property type="match status" value="1"/>
</dbReference>
<gene>
    <name evidence="11" type="ORF">ZMTM_07970</name>
</gene>
<dbReference type="KEGG" id="mpau:ZMTM_07970"/>
<dbReference type="GO" id="GO:0008381">
    <property type="term" value="F:mechanosensitive monoatomic ion channel activity"/>
    <property type="evidence" value="ECO:0007669"/>
    <property type="project" value="InterPro"/>
</dbReference>
<dbReference type="InterPro" id="IPR010920">
    <property type="entry name" value="LSM_dom_sf"/>
</dbReference>
<dbReference type="SUPFAM" id="SSF50182">
    <property type="entry name" value="Sm-like ribonucleoproteins"/>
    <property type="match status" value="1"/>
</dbReference>
<dbReference type="SUPFAM" id="SSF82689">
    <property type="entry name" value="Mechanosensitive channel protein MscS (YggB), C-terminal domain"/>
    <property type="match status" value="1"/>
</dbReference>
<evidence type="ECO:0000256" key="1">
    <source>
        <dbReference type="ARBA" id="ARBA00004651"/>
    </source>
</evidence>
<dbReference type="Pfam" id="PF00924">
    <property type="entry name" value="MS_channel_2nd"/>
    <property type="match status" value="1"/>
</dbReference>
<dbReference type="PANTHER" id="PTHR30221:SF1">
    <property type="entry name" value="SMALL-CONDUCTANCE MECHANOSENSITIVE CHANNEL"/>
    <property type="match status" value="1"/>
</dbReference>
<dbReference type="Pfam" id="PF21082">
    <property type="entry name" value="MS_channel_3rd"/>
    <property type="match status" value="1"/>
</dbReference>
<keyword evidence="7" id="KW-0407">Ion channel</keyword>
<keyword evidence="7" id="KW-0406">Ion transport</keyword>
<feature type="transmembrane region" description="Helical" evidence="7">
    <location>
        <begin position="88"/>
        <end position="121"/>
    </location>
</feature>
<evidence type="ECO:0000256" key="2">
    <source>
        <dbReference type="ARBA" id="ARBA00008017"/>
    </source>
</evidence>
<dbReference type="InterPro" id="IPR006685">
    <property type="entry name" value="MscS_channel_2nd"/>
</dbReference>
<dbReference type="Pfam" id="PF05552">
    <property type="entry name" value="MS_channel_1st_1"/>
    <property type="match status" value="1"/>
</dbReference>
<feature type="transmembrane region" description="Helical" evidence="7">
    <location>
        <begin position="26"/>
        <end position="43"/>
    </location>
</feature>
<keyword evidence="12" id="KW-1185">Reference proteome</keyword>
<organism evidence="11 12">
    <name type="scientific">Methyloradius palustris</name>
    <dbReference type="NCBI Taxonomy" id="2778876"/>
    <lineage>
        <taxon>Bacteria</taxon>
        <taxon>Pseudomonadati</taxon>
        <taxon>Pseudomonadota</taxon>
        <taxon>Betaproteobacteria</taxon>
        <taxon>Nitrosomonadales</taxon>
        <taxon>Methylophilaceae</taxon>
        <taxon>Methyloradius</taxon>
    </lineage>
</organism>
<keyword evidence="3" id="KW-1003">Cell membrane</keyword>
<dbReference type="Proteomes" id="UP000826722">
    <property type="component" value="Chromosome"/>
</dbReference>
<keyword evidence="7" id="KW-0813">Transport</keyword>
<feature type="domain" description="Mechanosensitive ion channel MscS" evidence="8">
    <location>
        <begin position="109"/>
        <end position="173"/>
    </location>
</feature>
<feature type="domain" description="Mechanosensitive ion channel transmembrane helices 2/3" evidence="10">
    <location>
        <begin position="67"/>
        <end position="107"/>
    </location>
</feature>
<dbReference type="RefSeq" id="WP_221765059.1">
    <property type="nucleotide sequence ID" value="NZ_AP024110.1"/>
</dbReference>
<dbReference type="Pfam" id="PF21088">
    <property type="entry name" value="MS_channel_1st"/>
    <property type="match status" value="1"/>
</dbReference>
<dbReference type="GO" id="GO:0005886">
    <property type="term" value="C:plasma membrane"/>
    <property type="evidence" value="ECO:0007669"/>
    <property type="project" value="UniProtKB-SubCell"/>
</dbReference>
<dbReference type="EMBL" id="AP024110">
    <property type="protein sequence ID" value="BCM24538.1"/>
    <property type="molecule type" value="Genomic_DNA"/>
</dbReference>
<comment type="function">
    <text evidence="7">Mechanosensitive channel that participates in the regulation of osmotic pressure changes within the cell, opening in response to stretch forces in the membrane lipid bilayer, without the need for other proteins. Contributes to normal resistance to hypoosmotic shock. Forms an ion channel of 1.0 nanosiemens conductance with a slight preference for anions.</text>
</comment>
<evidence type="ECO:0000259" key="9">
    <source>
        <dbReference type="Pfam" id="PF21082"/>
    </source>
</evidence>
<protein>
    <recommendedName>
        <fullName evidence="7">Small-conductance mechanosensitive channel</fullName>
    </recommendedName>
</protein>